<dbReference type="Proteomes" id="UP001595455">
    <property type="component" value="Unassembled WGS sequence"/>
</dbReference>
<dbReference type="Proteomes" id="UP000240957">
    <property type="component" value="Unassembled WGS sequence"/>
</dbReference>
<protein>
    <submittedName>
        <fullName evidence="3">Uncharacterized protein</fullName>
    </submittedName>
</protein>
<organism evidence="3 4">
    <name type="scientific">Acinetobacter sichuanensis</name>
    <dbReference type="NCBI Taxonomy" id="2136183"/>
    <lineage>
        <taxon>Bacteria</taxon>
        <taxon>Pseudomonadati</taxon>
        <taxon>Pseudomonadota</taxon>
        <taxon>Gammaproteobacteria</taxon>
        <taxon>Moraxellales</taxon>
        <taxon>Moraxellaceae</taxon>
        <taxon>Acinetobacter</taxon>
    </lineage>
</organism>
<reference evidence="3 4" key="2">
    <citation type="submission" date="2018-08" db="EMBL/GenBank/DDBJ databases">
        <title>The draft genome of Acinetobacter sichuanensis strain WCHAc060041.</title>
        <authorList>
            <person name="Qin J."/>
            <person name="Feng Y."/>
            <person name="Zong Z."/>
        </authorList>
    </citation>
    <scope>NUCLEOTIDE SEQUENCE [LARGE SCALE GENOMIC DNA]</scope>
    <source>
        <strain evidence="3 4">WCHAc060041</strain>
    </source>
</reference>
<evidence type="ECO:0000313" key="4">
    <source>
        <dbReference type="Proteomes" id="UP000240957"/>
    </source>
</evidence>
<gene>
    <name evidence="2" type="ORF">ACFODO_10945</name>
    <name evidence="3" type="ORF">C9E89_016250</name>
</gene>
<dbReference type="EMBL" id="PYIX02000033">
    <property type="protein sequence ID" value="RFC82460.1"/>
    <property type="molecule type" value="Genomic_DNA"/>
</dbReference>
<comment type="caution">
    <text evidence="3">The sequence shown here is derived from an EMBL/GenBank/DDBJ whole genome shotgun (WGS) entry which is preliminary data.</text>
</comment>
<dbReference type="AlphaFoldDB" id="A0A371YLY7"/>
<feature type="transmembrane region" description="Helical" evidence="1">
    <location>
        <begin position="20"/>
        <end position="37"/>
    </location>
</feature>
<accession>A0A371YLY7</accession>
<name>A0A371YLY7_9GAMM</name>
<proteinExistence type="predicted"/>
<keyword evidence="1" id="KW-0472">Membrane</keyword>
<evidence type="ECO:0000313" key="2">
    <source>
        <dbReference type="EMBL" id="MFC2995780.1"/>
    </source>
</evidence>
<keyword evidence="1" id="KW-1133">Transmembrane helix</keyword>
<sequence length="245" mass="28453">MRKSIQIKLAQQAQRKNTYFSLVFAICTLSILFFVDVFKTLEFLAFMPFAYLIFINLSIFMKKSDQDKINKEPSFLIYISIIASLIIANLYLFTNYSNFKSINALTATQFNTAKTVAEGKIHVNKYTVGSGRSSSIYTDIELLNLQGHPQLKIKCDFFDTKEACPELIKFDQQIAKIKYFAEYPYFSLQEALLLNLETETTTWSYTELTQYYQKQKYASYFYLFMILIANILILRTYILGSKANS</sequence>
<evidence type="ECO:0000313" key="3">
    <source>
        <dbReference type="EMBL" id="RFC82460.1"/>
    </source>
</evidence>
<feature type="transmembrane region" description="Helical" evidence="1">
    <location>
        <begin position="73"/>
        <end position="93"/>
    </location>
</feature>
<feature type="transmembrane region" description="Helical" evidence="1">
    <location>
        <begin position="217"/>
        <end position="238"/>
    </location>
</feature>
<reference evidence="2" key="1">
    <citation type="journal article" date="2014" name="Int. J. Syst. Evol. Microbiol.">
        <title>Complete genome of a new Firmicutes species belonging to the dominant human colonic microbiota ('Ruminococcus bicirculans') reveals two chromosomes and a selective capacity to utilize plant glucans.</title>
        <authorList>
            <consortium name="NISC Comparative Sequencing Program"/>
            <person name="Wegmann U."/>
            <person name="Louis P."/>
            <person name="Goesmann A."/>
            <person name="Henrissat B."/>
            <person name="Duncan S.H."/>
            <person name="Flint H.J."/>
        </authorList>
    </citation>
    <scope>NUCLEOTIDE SEQUENCE</scope>
    <source>
        <strain evidence="2">KCTC 62575</strain>
    </source>
</reference>
<reference evidence="2" key="4">
    <citation type="submission" date="2024-09" db="EMBL/GenBank/DDBJ databases">
        <authorList>
            <person name="Sun Q."/>
            <person name="Mori K."/>
        </authorList>
    </citation>
    <scope>NUCLEOTIDE SEQUENCE</scope>
    <source>
        <strain evidence="2">KCTC 62575</strain>
    </source>
</reference>
<feature type="transmembrane region" description="Helical" evidence="1">
    <location>
        <begin position="43"/>
        <end position="61"/>
    </location>
</feature>
<keyword evidence="1" id="KW-0812">Transmembrane</keyword>
<dbReference type="RefSeq" id="WP_107009387.1">
    <property type="nucleotide sequence ID" value="NZ_JBHRSF010000036.1"/>
</dbReference>
<evidence type="ECO:0000313" key="5">
    <source>
        <dbReference type="Proteomes" id="UP001595455"/>
    </source>
</evidence>
<evidence type="ECO:0000256" key="1">
    <source>
        <dbReference type="SAM" id="Phobius"/>
    </source>
</evidence>
<dbReference type="EMBL" id="JBHRSF010000036">
    <property type="protein sequence ID" value="MFC2995780.1"/>
    <property type="molecule type" value="Genomic_DNA"/>
</dbReference>
<keyword evidence="5" id="KW-1185">Reference proteome</keyword>
<reference evidence="5" key="3">
    <citation type="journal article" date="2019" name="Int. J. Syst. Evol. Microbiol.">
        <title>The Global Catalogue of Microorganisms (GCM) 10K type strain sequencing project: providing services to taxonomists for standard genome sequencing and annotation.</title>
        <authorList>
            <consortium name="The Broad Institute Genomics Platform"/>
            <consortium name="The Broad Institute Genome Sequencing Center for Infectious Disease"/>
            <person name="Wu L."/>
            <person name="Ma J."/>
        </authorList>
    </citation>
    <scope>NUCLEOTIDE SEQUENCE [LARGE SCALE GENOMIC DNA]</scope>
    <source>
        <strain evidence="5">KCTC 62575</strain>
    </source>
</reference>